<evidence type="ECO:0000256" key="1">
    <source>
        <dbReference type="ARBA" id="ARBA00004123"/>
    </source>
</evidence>
<proteinExistence type="predicted"/>
<dbReference type="STRING" id="6337.A0A0V0YI50"/>
<dbReference type="GO" id="GO:0005634">
    <property type="term" value="C:nucleus"/>
    <property type="evidence" value="ECO:0007669"/>
    <property type="project" value="UniProtKB-SubCell"/>
</dbReference>
<sequence length="565" mass="63913">MFYSHNLLCRKNGKFFHVWMAAMNRKKLNRRDCLNVNVTKICQELTRYIPENSNQTKSFSLYLCSQLMYGIVVIFSDQVKYVLSDVTKAIESINRHFKPPRIELSEDKEDGLRIKYEAADFGETKYNFLEFPSIESLMREADSEALGIISDMQSIISSVDINSFEPDLSLVATKGITLPEAQISERNLAADPLFGSVQDEYLEPFPDGPLDFELPTLPSATSDKNASTPRTAVEEVATCLPEIPETPPINFGLHLLEKPAEGVRKLRKRLKAVDKEIKIPREKIKKQILDFSSTMRSMEDTRLLPVSRKVESLFNSPAIPLRSSALLGMFKRRLRSRVLPTESPDVEILNEQLPPINDIDNADVMNDVVVDNTSIGTVEVIQAGQQSSLPLNVLATADSSVEKPREVSISSVEMRNTGGSPQLRRTRSRTTFESTLAQRSEEMCFGENLWKDLQASRSRSRSLMINPNLQSTFEFRPECMAKETERKLLVDMSGHRPKVNFDQLKNIIYESITGKDYITFADLCPVKTTPRCIAVDVFSEILVLASQSVLLVEQMENGEIRIRKN</sequence>
<gene>
    <name evidence="4" type="primary">REC8</name>
    <name evidence="4" type="ORF">T4E_5706</name>
</gene>
<dbReference type="EMBL" id="JYDU01000010">
    <property type="protein sequence ID" value="KRY00036.1"/>
    <property type="molecule type" value="Genomic_DNA"/>
</dbReference>
<dbReference type="InterPro" id="IPR006910">
    <property type="entry name" value="Rad21_Rec8_N"/>
</dbReference>
<evidence type="ECO:0000313" key="5">
    <source>
        <dbReference type="Proteomes" id="UP000054815"/>
    </source>
</evidence>
<dbReference type="GO" id="GO:0006302">
    <property type="term" value="P:double-strand break repair"/>
    <property type="evidence" value="ECO:0007669"/>
    <property type="project" value="TreeGrafter"/>
</dbReference>
<dbReference type="PANTHER" id="PTHR12585">
    <property type="entry name" value="SCC1 / RAD21 FAMILY MEMBER"/>
    <property type="match status" value="1"/>
</dbReference>
<keyword evidence="2" id="KW-0539">Nucleus</keyword>
<dbReference type="GO" id="GO:0051177">
    <property type="term" value="P:meiotic sister chromatid cohesion"/>
    <property type="evidence" value="ECO:0007669"/>
    <property type="project" value="TreeGrafter"/>
</dbReference>
<dbReference type="Pfam" id="PF04825">
    <property type="entry name" value="Rad21_Rec8_N"/>
    <property type="match status" value="1"/>
</dbReference>
<feature type="domain" description="Rad21/Rec8-like protein N-terminal" evidence="3">
    <location>
        <begin position="1"/>
        <end position="108"/>
    </location>
</feature>
<dbReference type="PANTHER" id="PTHR12585:SF27">
    <property type="entry name" value="MEIOTIC RECOMBINATION PROTEIN REC8 HOMOLOG"/>
    <property type="match status" value="1"/>
</dbReference>
<comment type="subcellular location">
    <subcellularLocation>
        <location evidence="1">Nucleus</location>
    </subcellularLocation>
</comment>
<dbReference type="InterPro" id="IPR039781">
    <property type="entry name" value="Rad21/Rec8-like"/>
</dbReference>
<dbReference type="GO" id="GO:0003682">
    <property type="term" value="F:chromatin binding"/>
    <property type="evidence" value="ECO:0007669"/>
    <property type="project" value="TreeGrafter"/>
</dbReference>
<evidence type="ECO:0000259" key="3">
    <source>
        <dbReference type="Pfam" id="PF04825"/>
    </source>
</evidence>
<protein>
    <submittedName>
        <fullName evidence="4">Meiotic recombination protein REC8-like protein</fullName>
    </submittedName>
</protein>
<dbReference type="GO" id="GO:0030893">
    <property type="term" value="C:meiotic cohesin complex"/>
    <property type="evidence" value="ECO:0007669"/>
    <property type="project" value="TreeGrafter"/>
</dbReference>
<dbReference type="AlphaFoldDB" id="A0A0V0YI50"/>
<dbReference type="Proteomes" id="UP000054815">
    <property type="component" value="Unassembled WGS sequence"/>
</dbReference>
<name>A0A0V0YI50_TRIPS</name>
<accession>A0A0V0YI50</accession>
<reference evidence="4 5" key="1">
    <citation type="submission" date="2015-01" db="EMBL/GenBank/DDBJ databases">
        <title>Evolution of Trichinella species and genotypes.</title>
        <authorList>
            <person name="Korhonen P.K."/>
            <person name="Edoardo P."/>
            <person name="Giuseppe L.R."/>
            <person name="Gasser R.B."/>
        </authorList>
    </citation>
    <scope>NUCLEOTIDE SEQUENCE [LARGE SCALE GENOMIC DNA]</scope>
    <source>
        <strain evidence="4">ISS141</strain>
    </source>
</reference>
<evidence type="ECO:0000313" key="4">
    <source>
        <dbReference type="EMBL" id="KRY00036.1"/>
    </source>
</evidence>
<organism evidence="4 5">
    <name type="scientific">Trichinella pseudospiralis</name>
    <name type="common">Parasitic roundworm</name>
    <dbReference type="NCBI Taxonomy" id="6337"/>
    <lineage>
        <taxon>Eukaryota</taxon>
        <taxon>Metazoa</taxon>
        <taxon>Ecdysozoa</taxon>
        <taxon>Nematoda</taxon>
        <taxon>Enoplea</taxon>
        <taxon>Dorylaimia</taxon>
        <taxon>Trichinellida</taxon>
        <taxon>Trichinellidae</taxon>
        <taxon>Trichinella</taxon>
    </lineage>
</organism>
<evidence type="ECO:0000256" key="2">
    <source>
        <dbReference type="ARBA" id="ARBA00023242"/>
    </source>
</evidence>
<comment type="caution">
    <text evidence="4">The sequence shown here is derived from an EMBL/GenBank/DDBJ whole genome shotgun (WGS) entry which is preliminary data.</text>
</comment>